<evidence type="ECO:0000256" key="2">
    <source>
        <dbReference type="ARBA" id="ARBA00022845"/>
    </source>
</evidence>
<dbReference type="PROSITE" id="PS50296">
    <property type="entry name" value="SUI1"/>
    <property type="match status" value="1"/>
</dbReference>
<dbReference type="InterPro" id="IPR001950">
    <property type="entry name" value="SUI1"/>
</dbReference>
<keyword evidence="5" id="KW-0396">Initiation factor</keyword>
<evidence type="ECO:0000259" key="4">
    <source>
        <dbReference type="PROSITE" id="PS50296"/>
    </source>
</evidence>
<dbReference type="PIRSF" id="PIRSF037511">
    <property type="entry name" value="Transl_init_SUI1_pro"/>
    <property type="match status" value="1"/>
</dbReference>
<dbReference type="Proteomes" id="UP000199060">
    <property type="component" value="Unassembled WGS sequence"/>
</dbReference>
<evidence type="ECO:0000256" key="1">
    <source>
        <dbReference type="ARBA" id="ARBA00005422"/>
    </source>
</evidence>
<sequence>MAKRNNDWKKRDGMVYSTDDRFEFDYDSEENQNTLPPAQQNLKVMLDKKARAGKQVTLVDGFVGSEDDLKDLGKMLKTKCGVGGSAKEGEILIQGDHRDKVLQVLLSAGYKAKKSGG</sequence>
<dbReference type="PANTHER" id="PTHR12789">
    <property type="entry name" value="DENSITY-REGULATED PROTEIN HOMOLOG"/>
    <property type="match status" value="1"/>
</dbReference>
<dbReference type="InterPro" id="IPR005872">
    <property type="entry name" value="SUI1_arc_bac"/>
</dbReference>
<organism evidence="5 6">
    <name type="scientific">Algoriphagus faecimaris</name>
    <dbReference type="NCBI Taxonomy" id="686796"/>
    <lineage>
        <taxon>Bacteria</taxon>
        <taxon>Pseudomonadati</taxon>
        <taxon>Bacteroidota</taxon>
        <taxon>Cytophagia</taxon>
        <taxon>Cytophagales</taxon>
        <taxon>Cyclobacteriaceae</taxon>
        <taxon>Algoriphagus</taxon>
    </lineage>
</organism>
<dbReference type="PANTHER" id="PTHR12789:SF0">
    <property type="entry name" value="DENSITY-REGULATED PROTEIN"/>
    <property type="match status" value="1"/>
</dbReference>
<dbReference type="Pfam" id="PF01253">
    <property type="entry name" value="SUI1"/>
    <property type="match status" value="1"/>
</dbReference>
<dbReference type="GO" id="GO:0003729">
    <property type="term" value="F:mRNA binding"/>
    <property type="evidence" value="ECO:0007669"/>
    <property type="project" value="TreeGrafter"/>
</dbReference>
<dbReference type="InterPro" id="IPR036877">
    <property type="entry name" value="SUI1_dom_sf"/>
</dbReference>
<dbReference type="OrthoDB" id="9792915at2"/>
<evidence type="ECO:0000313" key="6">
    <source>
        <dbReference type="Proteomes" id="UP000199060"/>
    </source>
</evidence>
<reference evidence="6" key="1">
    <citation type="submission" date="2016-10" db="EMBL/GenBank/DDBJ databases">
        <authorList>
            <person name="Varghese N."/>
            <person name="Submissions S."/>
        </authorList>
    </citation>
    <scope>NUCLEOTIDE SEQUENCE [LARGE SCALE GENOMIC DNA]</scope>
    <source>
        <strain evidence="6">DSM 23095</strain>
    </source>
</reference>
<keyword evidence="3" id="KW-0648">Protein biosynthesis</keyword>
<dbReference type="GO" id="GO:0001731">
    <property type="term" value="P:formation of translation preinitiation complex"/>
    <property type="evidence" value="ECO:0007669"/>
    <property type="project" value="TreeGrafter"/>
</dbReference>
<name>A0A1G6V7X5_9BACT</name>
<dbReference type="Gene3D" id="3.30.780.10">
    <property type="entry name" value="SUI1-like domain"/>
    <property type="match status" value="1"/>
</dbReference>
<evidence type="ECO:0000256" key="3">
    <source>
        <dbReference type="ARBA" id="ARBA00022917"/>
    </source>
</evidence>
<dbReference type="SUPFAM" id="SSF55159">
    <property type="entry name" value="eIF1-like"/>
    <property type="match status" value="1"/>
</dbReference>
<proteinExistence type="inferred from homology"/>
<comment type="similarity">
    <text evidence="1">Belongs to the SUI1 family.</text>
</comment>
<keyword evidence="6" id="KW-1185">Reference proteome</keyword>
<dbReference type="AlphaFoldDB" id="A0A1G6V7X5"/>
<dbReference type="CDD" id="cd11567">
    <property type="entry name" value="YciH_like"/>
    <property type="match status" value="1"/>
</dbReference>
<dbReference type="RefSeq" id="WP_087940449.1">
    <property type="nucleotide sequence ID" value="NZ_FNAC01000033.1"/>
</dbReference>
<protein>
    <submittedName>
        <fullName evidence="5">Translation initiation factor 1</fullName>
    </submittedName>
</protein>
<dbReference type="GO" id="GO:0002188">
    <property type="term" value="P:translation reinitiation"/>
    <property type="evidence" value="ECO:0007669"/>
    <property type="project" value="TreeGrafter"/>
</dbReference>
<dbReference type="InterPro" id="IPR050318">
    <property type="entry name" value="DENR/SUI1_TIF"/>
</dbReference>
<dbReference type="EMBL" id="FNAC01000033">
    <property type="protein sequence ID" value="SDD49678.1"/>
    <property type="molecule type" value="Genomic_DNA"/>
</dbReference>
<dbReference type="STRING" id="686796.SAMN04488104_103321"/>
<keyword evidence="2" id="KW-0810">Translation regulation</keyword>
<dbReference type="GO" id="GO:0003743">
    <property type="term" value="F:translation initiation factor activity"/>
    <property type="evidence" value="ECO:0007669"/>
    <property type="project" value="UniProtKB-KW"/>
</dbReference>
<gene>
    <name evidence="5" type="ORF">SAMN04488104_103321</name>
</gene>
<dbReference type="GO" id="GO:0006417">
    <property type="term" value="P:regulation of translation"/>
    <property type="evidence" value="ECO:0007669"/>
    <property type="project" value="UniProtKB-KW"/>
</dbReference>
<evidence type="ECO:0000313" key="5">
    <source>
        <dbReference type="EMBL" id="SDD49678.1"/>
    </source>
</evidence>
<accession>A0A1G6V7X5</accession>
<feature type="domain" description="SUI1" evidence="4">
    <location>
        <begin position="43"/>
        <end position="109"/>
    </location>
</feature>